<evidence type="ECO:0000313" key="4">
    <source>
        <dbReference type="Proteomes" id="UP000606991"/>
    </source>
</evidence>
<reference evidence="1 4" key="3">
    <citation type="submission" date="2020-10" db="EMBL/GenBank/DDBJ databases">
        <title>Ca. Dormibacterota MAGs.</title>
        <authorList>
            <person name="Montgomery K."/>
        </authorList>
    </citation>
    <scope>NUCLEOTIDE SEQUENCE [LARGE SCALE GENOMIC DNA]</scope>
    <source>
        <strain evidence="1">SC8812_S17_18</strain>
    </source>
</reference>
<dbReference type="AlphaFoldDB" id="A0A2W5ZCD9"/>
<accession>A0A934JZE7</accession>
<proteinExistence type="predicted"/>
<reference evidence="2 3" key="1">
    <citation type="journal article" date="2017" name="Nature">
        <title>Atmospheric trace gases support primary production in Antarctic desert surface soil.</title>
        <authorList>
            <person name="Ji M."/>
            <person name="Greening C."/>
            <person name="Vanwonterghem I."/>
            <person name="Carere C.R."/>
            <person name="Bay S.K."/>
            <person name="Steen J.A."/>
            <person name="Montgomery K."/>
            <person name="Lines T."/>
            <person name="Beardall J."/>
            <person name="van Dorst J."/>
            <person name="Snape I."/>
            <person name="Stott M.B."/>
            <person name="Hugenholtz P."/>
            <person name="Ferrari B.C."/>
        </authorList>
    </citation>
    <scope>NUCLEOTIDE SEQUENCE [LARGE SCALE GENOMIC DNA]</scope>
    <source>
        <strain evidence="2">RRmetagenome_bin12</strain>
    </source>
</reference>
<protein>
    <submittedName>
        <fullName evidence="2">Uncharacterized protein</fullName>
    </submittedName>
</protein>
<name>A0A2W5ZCD9_9BACT</name>
<evidence type="ECO:0000313" key="2">
    <source>
        <dbReference type="EMBL" id="PZR83089.1"/>
    </source>
</evidence>
<dbReference type="Proteomes" id="UP000248724">
    <property type="component" value="Unassembled WGS sequence"/>
</dbReference>
<evidence type="ECO:0000313" key="3">
    <source>
        <dbReference type="Proteomes" id="UP000248724"/>
    </source>
</evidence>
<evidence type="ECO:0000313" key="1">
    <source>
        <dbReference type="EMBL" id="MBJ7595750.1"/>
    </source>
</evidence>
<organism evidence="2 3">
    <name type="scientific">Candidatus Aeolococcus gillhamiae</name>
    <dbReference type="NCBI Taxonomy" id="3127015"/>
    <lineage>
        <taxon>Bacteria</taxon>
        <taxon>Bacillati</taxon>
        <taxon>Candidatus Dormiibacterota</taxon>
        <taxon>Candidatus Dormibacteria</taxon>
        <taxon>Candidatus Aeolococcales</taxon>
        <taxon>Candidatus Aeolococcaceae</taxon>
        <taxon>Candidatus Aeolococcus</taxon>
    </lineage>
</organism>
<dbReference type="Proteomes" id="UP000606991">
    <property type="component" value="Unassembled WGS sequence"/>
</dbReference>
<comment type="caution">
    <text evidence="2">The sequence shown here is derived from an EMBL/GenBank/DDBJ whole genome shotgun (WGS) entry which is preliminary data.</text>
</comment>
<sequence>MGGSPIPGALVISNPGGAFDLNPRGCKPEFTVVLTIGNSPPSVAWPAKCAAGAYVIPHGTTRLAVSVATTYPGCLQAGGSESRIPPCSATGPPPLPPGVYNAVLVWSTAVPPMPAADPVSVMVLAKTS</sequence>
<reference evidence="2" key="2">
    <citation type="submission" date="2018-05" db="EMBL/GenBank/DDBJ databases">
        <authorList>
            <person name="Ferrari B."/>
        </authorList>
    </citation>
    <scope>NUCLEOTIDE SEQUENCE</scope>
    <source>
        <strain evidence="2">RRmetagenome_bin12</strain>
    </source>
</reference>
<dbReference type="EMBL" id="JAEKNS010000131">
    <property type="protein sequence ID" value="MBJ7595750.1"/>
    <property type="molecule type" value="Genomic_DNA"/>
</dbReference>
<dbReference type="RefSeq" id="WP_337313138.1">
    <property type="nucleotide sequence ID" value="NZ_JAEKNS010000131.1"/>
</dbReference>
<dbReference type="EMBL" id="QHBU01000046">
    <property type="protein sequence ID" value="PZR83089.1"/>
    <property type="molecule type" value="Genomic_DNA"/>
</dbReference>
<accession>A0A2W5ZCD9</accession>
<gene>
    <name evidence="2" type="ORF">DLM65_02770</name>
    <name evidence="1" type="ORF">JF886_12985</name>
</gene>